<dbReference type="InterPro" id="IPR019786">
    <property type="entry name" value="Zinc_finger_PHD-type_CS"/>
</dbReference>
<keyword evidence="9" id="KW-0156">Chromatin regulator</keyword>
<comment type="caution">
    <text evidence="17">The sequence shown here is derived from an EMBL/GenBank/DDBJ whole genome shotgun (WGS) entry which is preliminary data.</text>
</comment>
<keyword evidence="6 12" id="KW-0863">Zinc-finger</keyword>
<evidence type="ECO:0000256" key="2">
    <source>
        <dbReference type="ARBA" id="ARBA00004906"/>
    </source>
</evidence>
<dbReference type="InterPro" id="IPR011011">
    <property type="entry name" value="Znf_FYVE_PHD"/>
</dbReference>
<evidence type="ECO:0000256" key="3">
    <source>
        <dbReference type="ARBA" id="ARBA00012483"/>
    </source>
</evidence>
<evidence type="ECO:0000313" key="17">
    <source>
        <dbReference type="EMBL" id="CAK9186891.1"/>
    </source>
</evidence>
<dbReference type="InterPro" id="IPR047498">
    <property type="entry name" value="RING-HC_ORTHRUS_rpt1"/>
</dbReference>
<evidence type="ECO:0000256" key="12">
    <source>
        <dbReference type="PROSITE-ProRule" id="PRU00175"/>
    </source>
</evidence>
<comment type="catalytic activity">
    <reaction evidence="1">
        <text>S-ubiquitinyl-[E2 ubiquitin-conjugating enzyme]-L-cysteine + [acceptor protein]-L-lysine = [E2 ubiquitin-conjugating enzyme]-L-cysteine + N(6)-ubiquitinyl-[acceptor protein]-L-lysine.</text>
        <dbReference type="EC" id="2.3.2.27"/>
    </reaction>
</comment>
<evidence type="ECO:0000256" key="14">
    <source>
        <dbReference type="SAM" id="MobiDB-lite"/>
    </source>
</evidence>
<evidence type="ECO:0000256" key="10">
    <source>
        <dbReference type="ARBA" id="ARBA00023125"/>
    </source>
</evidence>
<feature type="compositionally biased region" description="Basic and acidic residues" evidence="14">
    <location>
        <begin position="101"/>
        <end position="120"/>
    </location>
</feature>
<gene>
    <name evidence="17" type="ORF">ILEXP_LOCUS57392</name>
</gene>
<keyword evidence="7" id="KW-0833">Ubl conjugation pathway</keyword>
<dbReference type="InterPro" id="IPR001965">
    <property type="entry name" value="Znf_PHD"/>
</dbReference>
<comment type="pathway">
    <text evidence="2">Protein modification; protein ubiquitination.</text>
</comment>
<dbReference type="GO" id="GO:0061630">
    <property type="term" value="F:ubiquitin protein ligase activity"/>
    <property type="evidence" value="ECO:0007669"/>
    <property type="project" value="UniProtKB-EC"/>
</dbReference>
<evidence type="ECO:0000256" key="8">
    <source>
        <dbReference type="ARBA" id="ARBA00022833"/>
    </source>
</evidence>
<dbReference type="InterPro" id="IPR045134">
    <property type="entry name" value="UHRF1/2-like"/>
</dbReference>
<dbReference type="FunFam" id="3.30.40.10:FF:000665">
    <property type="entry name" value="Predicted protein"/>
    <property type="match status" value="1"/>
</dbReference>
<dbReference type="InterPro" id="IPR001841">
    <property type="entry name" value="Znf_RING"/>
</dbReference>
<protein>
    <recommendedName>
        <fullName evidence="3">RING-type E3 ubiquitin transferase</fullName>
        <ecNumber evidence="3">2.3.2.27</ecNumber>
    </recommendedName>
</protein>
<dbReference type="InterPro" id="IPR018957">
    <property type="entry name" value="Znf_C3HC4_RING-type"/>
</dbReference>
<evidence type="ECO:0000313" key="18">
    <source>
        <dbReference type="Proteomes" id="UP001642360"/>
    </source>
</evidence>
<sequence>MSIAPMAQVTQLPIDNDGICMVCKEKPGGDRRLTCNTCVTPWHVTCLPNVLETLRAALHFVCPDCETLADGGDIAGAPAPDPSGGELVAKIRAIEADTSLTEREKAKKRQEVLSGKAHEEEGSDDEKEKKNRKGKEKVVERGENDVLDVLGENFKCSFCMQLPERPVTTPCGHNFCLKCFQKWIGQGKRSCAKCRCNIPPKMASQPRINSTLVVAIRMAKMSRSIATGGPQSVYHFVHNQDRPDKAYTTDRAQRAGMANAASGRIFVTVPPDHFGPILAENDPDRKQGVLVGECWENRMECRQWGIHRPHVAGIAGQSEYGAQSVVLSGGYEDDEDHGEWFLYTGSGGRDLSGNKRTNKEQSFDQKFDNYNEALRVSCKRGYPVRVVRSEKEKRSSYAPEKGLRYDGIYRIEKCWRKVGKQGFKVCRYLFVRCDNDPAPWTSDEHGDQPRCLPVIPELKQAIDPFERVDNPFWDYDEEEAHWKWKKPPPPSQKRVTAAIPEDGERARREIRKAQNTSVKEKLLKGAFAGQTYMKERTCQNGRKLRTQKTVMKCPTCSQDISEFLQRPQVNRELMEVIQQLQCKVEEDGNNIENSSEGKADMFVEESSNALSEGPEIELSNPQAEGKPGKANAARPSTEQKPKRTYKTKKNMFVEESSNALSEGPEIELSNPQAEDKPGKTSKRMNTNASPSTEQKPKRTYKRKKNDAVDGLFNDGVKENTISGDTDGSNDLQALMVQCHEAGQGRPEGGAKAQEAVDDGNDSPSSPLHLQTHESE</sequence>
<dbReference type="SMART" id="SM00249">
    <property type="entry name" value="PHD"/>
    <property type="match status" value="1"/>
</dbReference>
<dbReference type="CDD" id="cd23138">
    <property type="entry name" value="RING-HC_ORTHRUS_rpt1"/>
    <property type="match status" value="1"/>
</dbReference>
<evidence type="ECO:0000256" key="7">
    <source>
        <dbReference type="ARBA" id="ARBA00022786"/>
    </source>
</evidence>
<organism evidence="17 18">
    <name type="scientific">Ilex paraguariensis</name>
    <name type="common">yerba mate</name>
    <dbReference type="NCBI Taxonomy" id="185542"/>
    <lineage>
        <taxon>Eukaryota</taxon>
        <taxon>Viridiplantae</taxon>
        <taxon>Streptophyta</taxon>
        <taxon>Embryophyta</taxon>
        <taxon>Tracheophyta</taxon>
        <taxon>Spermatophyta</taxon>
        <taxon>Magnoliopsida</taxon>
        <taxon>eudicotyledons</taxon>
        <taxon>Gunneridae</taxon>
        <taxon>Pentapetalae</taxon>
        <taxon>asterids</taxon>
        <taxon>campanulids</taxon>
        <taxon>Aquifoliales</taxon>
        <taxon>Aquifoliaceae</taxon>
        <taxon>Ilex</taxon>
    </lineage>
</organism>
<dbReference type="PROSITE" id="PS50089">
    <property type="entry name" value="ZF_RING_2"/>
    <property type="match status" value="1"/>
</dbReference>
<dbReference type="EMBL" id="CAUOFW020009724">
    <property type="protein sequence ID" value="CAK9186891.1"/>
    <property type="molecule type" value="Genomic_DNA"/>
</dbReference>
<dbReference type="SUPFAM" id="SSF88697">
    <property type="entry name" value="PUA domain-like"/>
    <property type="match status" value="1"/>
</dbReference>
<evidence type="ECO:0000256" key="11">
    <source>
        <dbReference type="ARBA" id="ARBA00023242"/>
    </source>
</evidence>
<evidence type="ECO:0000256" key="5">
    <source>
        <dbReference type="ARBA" id="ARBA00022723"/>
    </source>
</evidence>
<keyword evidence="10" id="KW-0238">DNA-binding</keyword>
<keyword evidence="11 13" id="KW-0539">Nucleus</keyword>
<evidence type="ECO:0000256" key="13">
    <source>
        <dbReference type="PROSITE-ProRule" id="PRU00358"/>
    </source>
</evidence>
<dbReference type="PROSITE" id="PS51015">
    <property type="entry name" value="YDG"/>
    <property type="match status" value="1"/>
</dbReference>
<name>A0ABC8V0M7_9AQUA</name>
<keyword evidence="5" id="KW-0479">Metal-binding</keyword>
<dbReference type="Proteomes" id="UP001642360">
    <property type="component" value="Unassembled WGS sequence"/>
</dbReference>
<dbReference type="PANTHER" id="PTHR14140">
    <property type="entry name" value="E3 UBIQUITIN-PROTEIN LIGASE UHRF-RELATED"/>
    <property type="match status" value="1"/>
</dbReference>
<dbReference type="SUPFAM" id="SSF57903">
    <property type="entry name" value="FYVE/PHD zinc finger"/>
    <property type="match status" value="1"/>
</dbReference>
<dbReference type="Gene3D" id="3.30.40.10">
    <property type="entry name" value="Zinc/RING finger domain, C3HC4 (zinc finger)"/>
    <property type="match status" value="2"/>
</dbReference>
<reference evidence="17 18" key="1">
    <citation type="submission" date="2024-02" db="EMBL/GenBank/DDBJ databases">
        <authorList>
            <person name="Vignale AGUSTIN F."/>
            <person name="Sosa J E."/>
            <person name="Modenutti C."/>
        </authorList>
    </citation>
    <scope>NUCLEOTIDE SEQUENCE [LARGE SCALE GENOMIC DNA]</scope>
</reference>
<feature type="region of interest" description="Disordered" evidence="14">
    <location>
        <begin position="604"/>
        <end position="775"/>
    </location>
</feature>
<evidence type="ECO:0000256" key="4">
    <source>
        <dbReference type="ARBA" id="ARBA00022679"/>
    </source>
</evidence>
<evidence type="ECO:0000256" key="1">
    <source>
        <dbReference type="ARBA" id="ARBA00000900"/>
    </source>
</evidence>
<dbReference type="SMART" id="SM00466">
    <property type="entry name" value="SRA"/>
    <property type="match status" value="1"/>
</dbReference>
<dbReference type="GO" id="GO:0006325">
    <property type="term" value="P:chromatin organization"/>
    <property type="evidence" value="ECO:0007669"/>
    <property type="project" value="UniProtKB-KW"/>
</dbReference>
<dbReference type="PROSITE" id="PS01359">
    <property type="entry name" value="ZF_PHD_1"/>
    <property type="match status" value="1"/>
</dbReference>
<dbReference type="GO" id="GO:0005634">
    <property type="term" value="C:nucleus"/>
    <property type="evidence" value="ECO:0007669"/>
    <property type="project" value="UniProtKB-SubCell"/>
</dbReference>
<dbReference type="InterPro" id="IPR015947">
    <property type="entry name" value="PUA-like_sf"/>
</dbReference>
<keyword evidence="18" id="KW-1185">Reference proteome</keyword>
<dbReference type="InterPro" id="IPR036987">
    <property type="entry name" value="SRA-YDG_sf"/>
</dbReference>
<dbReference type="FunFam" id="2.30.280.10:FF:000002">
    <property type="entry name" value="E3 ubiquitin-protein ligase ORTHRUS 2"/>
    <property type="match status" value="1"/>
</dbReference>
<evidence type="ECO:0000256" key="9">
    <source>
        <dbReference type="ARBA" id="ARBA00022853"/>
    </source>
</evidence>
<dbReference type="Gene3D" id="2.30.280.10">
    <property type="entry name" value="SRA-YDG"/>
    <property type="match status" value="1"/>
</dbReference>
<evidence type="ECO:0000259" key="16">
    <source>
        <dbReference type="PROSITE" id="PS51015"/>
    </source>
</evidence>
<accession>A0ABC8V0M7</accession>
<evidence type="ECO:0000259" key="15">
    <source>
        <dbReference type="PROSITE" id="PS50089"/>
    </source>
</evidence>
<dbReference type="InterPro" id="IPR013083">
    <property type="entry name" value="Znf_RING/FYVE/PHD"/>
</dbReference>
<dbReference type="EC" id="2.3.2.27" evidence="3"/>
<keyword evidence="4" id="KW-0808">Transferase</keyword>
<feature type="compositionally biased region" description="Polar residues" evidence="14">
    <location>
        <begin position="683"/>
        <end position="693"/>
    </location>
</feature>
<dbReference type="GO" id="GO:0008270">
    <property type="term" value="F:zinc ion binding"/>
    <property type="evidence" value="ECO:0007669"/>
    <property type="project" value="UniProtKB-KW"/>
</dbReference>
<dbReference type="GO" id="GO:0003677">
    <property type="term" value="F:DNA binding"/>
    <property type="evidence" value="ECO:0007669"/>
    <property type="project" value="UniProtKB-KW"/>
</dbReference>
<keyword evidence="8" id="KW-0862">Zinc</keyword>
<proteinExistence type="predicted"/>
<dbReference type="PANTHER" id="PTHR14140:SF39">
    <property type="entry name" value="E3 UBIQUITIN-PROTEIN LIGASE ORTHRUS 2-LIKE"/>
    <property type="match status" value="1"/>
</dbReference>
<feature type="region of interest" description="Disordered" evidence="14">
    <location>
        <begin position="101"/>
        <end position="138"/>
    </location>
</feature>
<dbReference type="Pfam" id="PF02182">
    <property type="entry name" value="SAD_SRA"/>
    <property type="match status" value="1"/>
</dbReference>
<feature type="compositionally biased region" description="Polar residues" evidence="14">
    <location>
        <begin position="719"/>
        <end position="731"/>
    </location>
</feature>
<dbReference type="Pfam" id="PF00097">
    <property type="entry name" value="zf-C3HC4"/>
    <property type="match status" value="1"/>
</dbReference>
<feature type="domain" description="YDG" evidence="16">
    <location>
        <begin position="284"/>
        <end position="432"/>
    </location>
</feature>
<dbReference type="SUPFAM" id="SSF57850">
    <property type="entry name" value="RING/U-box"/>
    <property type="match status" value="1"/>
</dbReference>
<dbReference type="GO" id="GO:0016567">
    <property type="term" value="P:protein ubiquitination"/>
    <property type="evidence" value="ECO:0007669"/>
    <property type="project" value="UniProtKB-ARBA"/>
</dbReference>
<dbReference type="SMART" id="SM00184">
    <property type="entry name" value="RING"/>
    <property type="match status" value="2"/>
</dbReference>
<comment type="subcellular location">
    <subcellularLocation>
        <location evidence="13">Nucleus</location>
    </subcellularLocation>
</comment>
<evidence type="ECO:0000256" key="6">
    <source>
        <dbReference type="ARBA" id="ARBA00022771"/>
    </source>
</evidence>
<dbReference type="AlphaFoldDB" id="A0ABC8V0M7"/>
<dbReference type="InterPro" id="IPR003105">
    <property type="entry name" value="SRA_YDG"/>
</dbReference>
<feature type="domain" description="RING-type" evidence="15">
    <location>
        <begin position="156"/>
        <end position="195"/>
    </location>
</feature>